<feature type="transmembrane region" description="Helical" evidence="6">
    <location>
        <begin position="150"/>
        <end position="180"/>
    </location>
</feature>
<evidence type="ECO:0000313" key="8">
    <source>
        <dbReference type="Proteomes" id="UP000190834"/>
    </source>
</evidence>
<dbReference type="PIRSF" id="PIRSF006324">
    <property type="entry name" value="LeuE"/>
    <property type="match status" value="1"/>
</dbReference>
<feature type="transmembrane region" description="Helical" evidence="6">
    <location>
        <begin position="39"/>
        <end position="60"/>
    </location>
</feature>
<sequence length="221" mass="23647">MIDLSILPVYLMAVVALLLLPGPDMLLIASSSLSYGRRVGVFASLGNATSGVILTLLAALGVSTMVAMNPMALTILQLLGGAYLLKMGIDCLRATEHSAATVAVESRLAKTFYQRALLSNLLNPKALVFFVMFLPQFVSHKIAASSGEQMLALGILLNICGLLFNFLLVALVGLCGNRLLESDKFRCYQHKLMGGIFLVLALWMLGGMFASFLISSRSIAS</sequence>
<dbReference type="AlphaFoldDB" id="A0A1T4Q6A9"/>
<dbReference type="GO" id="GO:0005886">
    <property type="term" value="C:plasma membrane"/>
    <property type="evidence" value="ECO:0007669"/>
    <property type="project" value="UniProtKB-SubCell"/>
</dbReference>
<evidence type="ECO:0000313" key="7">
    <source>
        <dbReference type="EMBL" id="SJZ99295.1"/>
    </source>
</evidence>
<dbReference type="PANTHER" id="PTHR30086:SF17">
    <property type="entry name" value="LYSE FAMILY TRANSLOCATOR"/>
    <property type="match status" value="1"/>
</dbReference>
<dbReference type="STRING" id="1123491.SAMN02745782_02016"/>
<proteinExistence type="predicted"/>
<accession>A0A1T4Q6A9</accession>
<dbReference type="Pfam" id="PF01810">
    <property type="entry name" value="LysE"/>
    <property type="match status" value="1"/>
</dbReference>
<dbReference type="GO" id="GO:0015171">
    <property type="term" value="F:amino acid transmembrane transporter activity"/>
    <property type="evidence" value="ECO:0007669"/>
    <property type="project" value="TreeGrafter"/>
</dbReference>
<feature type="transmembrane region" description="Helical" evidence="6">
    <location>
        <begin position="192"/>
        <end position="214"/>
    </location>
</feature>
<keyword evidence="5 6" id="KW-0472">Membrane</keyword>
<dbReference type="InterPro" id="IPR001123">
    <property type="entry name" value="LeuE-type"/>
</dbReference>
<gene>
    <name evidence="7" type="ORF">SAMN02745782_02016</name>
</gene>
<dbReference type="GeneID" id="70581514"/>
<dbReference type="RefSeq" id="WP_078926392.1">
    <property type="nucleotide sequence ID" value="NZ_FUXB01000009.1"/>
</dbReference>
<keyword evidence="3 6" id="KW-0812">Transmembrane</keyword>
<dbReference type="Proteomes" id="UP000190834">
    <property type="component" value="Unassembled WGS sequence"/>
</dbReference>
<evidence type="ECO:0000256" key="6">
    <source>
        <dbReference type="SAM" id="Phobius"/>
    </source>
</evidence>
<dbReference type="OrthoDB" id="9804822at2"/>
<reference evidence="8" key="1">
    <citation type="submission" date="2017-02" db="EMBL/GenBank/DDBJ databases">
        <authorList>
            <person name="Varghese N."/>
            <person name="Submissions S."/>
        </authorList>
    </citation>
    <scope>NUCLEOTIDE SEQUENCE [LARGE SCALE GENOMIC DNA]</scope>
    <source>
        <strain evidence="8">DSM 19608</strain>
    </source>
</reference>
<name>A0A1T4Q6A9_VIBCI</name>
<keyword evidence="8" id="KW-1185">Reference proteome</keyword>
<dbReference type="EMBL" id="FUXB01000009">
    <property type="protein sequence ID" value="SJZ99295.1"/>
    <property type="molecule type" value="Genomic_DNA"/>
</dbReference>
<evidence type="ECO:0000256" key="3">
    <source>
        <dbReference type="ARBA" id="ARBA00022692"/>
    </source>
</evidence>
<keyword evidence="4 6" id="KW-1133">Transmembrane helix</keyword>
<feature type="transmembrane region" description="Helical" evidence="6">
    <location>
        <begin position="117"/>
        <end position="138"/>
    </location>
</feature>
<dbReference type="PANTHER" id="PTHR30086">
    <property type="entry name" value="ARGININE EXPORTER PROTEIN ARGO"/>
    <property type="match status" value="1"/>
</dbReference>
<protein>
    <submittedName>
        <fullName evidence="7">Threonine/homoserine/homoserine lactone efflux protein</fullName>
    </submittedName>
</protein>
<feature type="transmembrane region" description="Helical" evidence="6">
    <location>
        <begin position="6"/>
        <end position="27"/>
    </location>
</feature>
<organism evidence="7 8">
    <name type="scientific">Vibrio cincinnatiensis DSM 19608</name>
    <dbReference type="NCBI Taxonomy" id="1123491"/>
    <lineage>
        <taxon>Bacteria</taxon>
        <taxon>Pseudomonadati</taxon>
        <taxon>Pseudomonadota</taxon>
        <taxon>Gammaproteobacteria</taxon>
        <taxon>Vibrionales</taxon>
        <taxon>Vibrionaceae</taxon>
        <taxon>Vibrio</taxon>
    </lineage>
</organism>
<evidence type="ECO:0000256" key="4">
    <source>
        <dbReference type="ARBA" id="ARBA00022989"/>
    </source>
</evidence>
<evidence type="ECO:0000256" key="1">
    <source>
        <dbReference type="ARBA" id="ARBA00004651"/>
    </source>
</evidence>
<keyword evidence="2" id="KW-1003">Cell membrane</keyword>
<evidence type="ECO:0000256" key="2">
    <source>
        <dbReference type="ARBA" id="ARBA00022475"/>
    </source>
</evidence>
<comment type="subcellular location">
    <subcellularLocation>
        <location evidence="1">Cell membrane</location>
        <topology evidence="1">Multi-pass membrane protein</topology>
    </subcellularLocation>
</comment>
<evidence type="ECO:0000256" key="5">
    <source>
        <dbReference type="ARBA" id="ARBA00023136"/>
    </source>
</evidence>